<dbReference type="SUPFAM" id="SSF158997">
    <property type="entry name" value="Trm112p-like"/>
    <property type="match status" value="1"/>
</dbReference>
<gene>
    <name evidence="2" type="ORF">IPMB12_09110</name>
</gene>
<sequence length="57" mass="6478">MEQRLLDALACPKCFGKLIYNKEKNCLICQKDQLVFLIKDNIPVLLENEALPLSGDN</sequence>
<evidence type="ECO:0000313" key="3">
    <source>
        <dbReference type="Proteomes" id="UP000501168"/>
    </source>
</evidence>
<organism evidence="2 3">
    <name type="scientific">Zophobihabitans entericus</name>
    <dbReference type="NCBI Taxonomy" id="1635327"/>
    <lineage>
        <taxon>Bacteria</taxon>
        <taxon>Pseudomonadati</taxon>
        <taxon>Pseudomonadota</taxon>
        <taxon>Gammaproteobacteria</taxon>
        <taxon>Orbales</taxon>
        <taxon>Orbaceae</taxon>
        <taxon>Zophobihabitans</taxon>
    </lineage>
</organism>
<dbReference type="Gene3D" id="2.20.25.10">
    <property type="match status" value="1"/>
</dbReference>
<reference evidence="2 3" key="1">
    <citation type="submission" date="2020-03" db="EMBL/GenBank/DDBJ databases">
        <title>Complete genome sequence of Orbus sp. IPMB12 (BCRC 80908).</title>
        <authorList>
            <person name="Lo W.-S."/>
            <person name="Chang T.-H."/>
            <person name="Kuo C.-H."/>
        </authorList>
    </citation>
    <scope>NUCLEOTIDE SEQUENCE [LARGE SCALE GENOMIC DNA]</scope>
    <source>
        <strain evidence="2 3">IPMB12</strain>
    </source>
</reference>
<dbReference type="RefSeq" id="WP_166917013.1">
    <property type="nucleotide sequence ID" value="NZ_CP050253.1"/>
</dbReference>
<protein>
    <recommendedName>
        <fullName evidence="1">UPF0434 protein IPMB12_09110</fullName>
    </recommendedName>
</protein>
<dbReference type="InterPro" id="IPR005651">
    <property type="entry name" value="Trm112-like"/>
</dbReference>
<dbReference type="Pfam" id="PF03966">
    <property type="entry name" value="Trm112p"/>
    <property type="match status" value="1"/>
</dbReference>
<evidence type="ECO:0000256" key="1">
    <source>
        <dbReference type="HAMAP-Rule" id="MF_01187"/>
    </source>
</evidence>
<dbReference type="KEGG" id="orb:IPMB12_09110"/>
<name>A0A6G9IDP5_9GAMM</name>
<evidence type="ECO:0000313" key="2">
    <source>
        <dbReference type="EMBL" id="QIQ21824.1"/>
    </source>
</evidence>
<dbReference type="HAMAP" id="MF_01187">
    <property type="entry name" value="UPF0434"/>
    <property type="match status" value="1"/>
</dbReference>
<dbReference type="AlphaFoldDB" id="A0A6G9IDP5"/>
<dbReference type="EMBL" id="CP050253">
    <property type="protein sequence ID" value="QIQ21824.1"/>
    <property type="molecule type" value="Genomic_DNA"/>
</dbReference>
<proteinExistence type="inferred from homology"/>
<comment type="similarity">
    <text evidence="1">Belongs to the UPF0434 family.</text>
</comment>
<dbReference type="FunCoup" id="A0A6G9IDP5">
    <property type="interactions" value="165"/>
</dbReference>
<dbReference type="Proteomes" id="UP000501168">
    <property type="component" value="Chromosome"/>
</dbReference>
<accession>A0A6G9IDP5</accession>
<dbReference type="InParanoid" id="A0A6G9IDP5"/>
<keyword evidence="3" id="KW-1185">Reference proteome</keyword>